<sequence>MKKMILVITSLVFFMMVNPAMASNINPMSVKHQVKGKDIYVECVISNFTFSKKDHKKINQNGFGYMQLYLNNQKIDNIYTAAFIVKGLPAGKHQIKLELVHNDGTPYNIQKEFDVTI</sequence>
<evidence type="ECO:0000256" key="1">
    <source>
        <dbReference type="SAM" id="SignalP"/>
    </source>
</evidence>
<organism evidence="2 3">
    <name type="scientific">Schinkia azotoformans MEV2011</name>
    <dbReference type="NCBI Taxonomy" id="1348973"/>
    <lineage>
        <taxon>Bacteria</taxon>
        <taxon>Bacillati</taxon>
        <taxon>Bacillota</taxon>
        <taxon>Bacilli</taxon>
        <taxon>Bacillales</taxon>
        <taxon>Bacillaceae</taxon>
        <taxon>Calidifontibacillus/Schinkia group</taxon>
        <taxon>Schinkia</taxon>
    </lineage>
</organism>
<keyword evidence="1" id="KW-0732">Signal</keyword>
<evidence type="ECO:0000313" key="2">
    <source>
        <dbReference type="EMBL" id="KEF38586.1"/>
    </source>
</evidence>
<reference evidence="2 3" key="1">
    <citation type="submission" date="2014-04" db="EMBL/GenBank/DDBJ databases">
        <title>Draft genome sequence of Bacillus azotoformans MEV2011, a (co-) denitrifying strain unable to grow in the presence of oxygen.</title>
        <authorList>
            <person name="Nielsen M."/>
            <person name="Schreiber L."/>
            <person name="Finster K."/>
            <person name="Schramm A."/>
        </authorList>
    </citation>
    <scope>NUCLEOTIDE SEQUENCE [LARGE SCALE GENOMIC DNA]</scope>
    <source>
        <strain evidence="2 3">MEV2011</strain>
    </source>
</reference>
<dbReference type="OrthoDB" id="2968672at2"/>
<feature type="signal peptide" evidence="1">
    <location>
        <begin position="1"/>
        <end position="22"/>
    </location>
</feature>
<evidence type="ECO:0000313" key="3">
    <source>
        <dbReference type="Proteomes" id="UP000027936"/>
    </source>
</evidence>
<proteinExistence type="predicted"/>
<feature type="chain" id="PRO_5001680932" evidence="1">
    <location>
        <begin position="23"/>
        <end position="117"/>
    </location>
</feature>
<gene>
    <name evidence="2" type="ORF">M670_02212</name>
</gene>
<accession>A0A072NMC7</accession>
<dbReference type="PATRIC" id="fig|1348973.3.peg.2149"/>
<dbReference type="Proteomes" id="UP000027936">
    <property type="component" value="Unassembled WGS sequence"/>
</dbReference>
<dbReference type="EMBL" id="JJRY01000007">
    <property type="protein sequence ID" value="KEF38586.1"/>
    <property type="molecule type" value="Genomic_DNA"/>
</dbReference>
<comment type="caution">
    <text evidence="2">The sequence shown here is derived from an EMBL/GenBank/DDBJ whole genome shotgun (WGS) entry which is preliminary data.</text>
</comment>
<name>A0A072NMC7_SCHAZ</name>
<dbReference type="AlphaFoldDB" id="A0A072NMC7"/>
<protein>
    <submittedName>
        <fullName evidence="2">Uncharacterized protein</fullName>
    </submittedName>
</protein>